<dbReference type="EMBL" id="BAABCR010000014">
    <property type="protein sequence ID" value="GAA4029831.1"/>
    <property type="molecule type" value="Genomic_DNA"/>
</dbReference>
<keyword evidence="2" id="KW-1185">Reference proteome</keyword>
<proteinExistence type="predicted"/>
<dbReference type="RefSeq" id="WP_324691469.1">
    <property type="nucleotide sequence ID" value="NZ_BAABCR010000014.1"/>
</dbReference>
<gene>
    <name evidence="1" type="ORF">GCM10022386_12090</name>
</gene>
<dbReference type="Proteomes" id="UP001500968">
    <property type="component" value="Unassembled WGS sequence"/>
</dbReference>
<dbReference type="SUPFAM" id="SSF47336">
    <property type="entry name" value="ACP-like"/>
    <property type="match status" value="1"/>
</dbReference>
<protein>
    <submittedName>
        <fullName evidence="1">Acyl carrier protein</fullName>
    </submittedName>
</protein>
<organism evidence="1 2">
    <name type="scientific">Flavobacterium cheonhonense</name>
    <dbReference type="NCBI Taxonomy" id="706185"/>
    <lineage>
        <taxon>Bacteria</taxon>
        <taxon>Pseudomonadati</taxon>
        <taxon>Bacteroidota</taxon>
        <taxon>Flavobacteriia</taxon>
        <taxon>Flavobacteriales</taxon>
        <taxon>Flavobacteriaceae</taxon>
        <taxon>Flavobacterium</taxon>
    </lineage>
</organism>
<dbReference type="InterPro" id="IPR036736">
    <property type="entry name" value="ACP-like_sf"/>
</dbReference>
<comment type="caution">
    <text evidence="1">The sequence shown here is derived from an EMBL/GenBank/DDBJ whole genome shotgun (WGS) entry which is preliminary data.</text>
</comment>
<name>A0ABP7TR14_9FLAO</name>
<reference evidence="2" key="1">
    <citation type="journal article" date="2019" name="Int. J. Syst. Evol. Microbiol.">
        <title>The Global Catalogue of Microorganisms (GCM) 10K type strain sequencing project: providing services to taxonomists for standard genome sequencing and annotation.</title>
        <authorList>
            <consortium name="The Broad Institute Genomics Platform"/>
            <consortium name="The Broad Institute Genome Sequencing Center for Infectious Disease"/>
            <person name="Wu L."/>
            <person name="Ma J."/>
        </authorList>
    </citation>
    <scope>NUCLEOTIDE SEQUENCE [LARGE SCALE GENOMIC DNA]</scope>
    <source>
        <strain evidence="2">JCM 17064</strain>
    </source>
</reference>
<dbReference type="Gene3D" id="1.10.1200.10">
    <property type="entry name" value="ACP-like"/>
    <property type="match status" value="1"/>
</dbReference>
<evidence type="ECO:0000313" key="1">
    <source>
        <dbReference type="EMBL" id="GAA4029831.1"/>
    </source>
</evidence>
<accession>A0ABP7TR14</accession>
<sequence>MSVSEKYNSVFISVFNVEASVLGHDFTSDTVDNWDSITQLSLVTAMEDTFDIMLDPEDILNFKSYLAGKDIVAKYGVTF</sequence>
<evidence type="ECO:0000313" key="2">
    <source>
        <dbReference type="Proteomes" id="UP001500968"/>
    </source>
</evidence>